<evidence type="ECO:0000313" key="1">
    <source>
        <dbReference type="EMBL" id="KOH43408.1"/>
    </source>
</evidence>
<dbReference type="AlphaFoldDB" id="A0A0L8V4W8"/>
<keyword evidence="2" id="KW-1185">Reference proteome</keyword>
<accession>A0A0L8V4W8</accession>
<dbReference type="STRING" id="1409788.NC99_38350"/>
<evidence type="ECO:0000313" key="2">
    <source>
        <dbReference type="Proteomes" id="UP000036958"/>
    </source>
</evidence>
<organism evidence="1 2">
    <name type="scientific">Sunxiuqinia dokdonensis</name>
    <dbReference type="NCBI Taxonomy" id="1409788"/>
    <lineage>
        <taxon>Bacteria</taxon>
        <taxon>Pseudomonadati</taxon>
        <taxon>Bacteroidota</taxon>
        <taxon>Bacteroidia</taxon>
        <taxon>Marinilabiliales</taxon>
        <taxon>Prolixibacteraceae</taxon>
        <taxon>Sunxiuqinia</taxon>
    </lineage>
</organism>
<gene>
    <name evidence="1" type="ORF">NC99_38350</name>
</gene>
<sequence>MFFESANDLIRVECYFVSTIFQIPSWFTDSSQRFNEKIRFVWNKLPNLCNETEISASIH</sequence>
<protein>
    <submittedName>
        <fullName evidence="1">Uncharacterized protein</fullName>
    </submittedName>
</protein>
<comment type="caution">
    <text evidence="1">The sequence shown here is derived from an EMBL/GenBank/DDBJ whole genome shotgun (WGS) entry which is preliminary data.</text>
</comment>
<name>A0A0L8V4W8_9BACT</name>
<dbReference type="EMBL" id="LGIA01000190">
    <property type="protein sequence ID" value="KOH43408.1"/>
    <property type="molecule type" value="Genomic_DNA"/>
</dbReference>
<reference evidence="2" key="1">
    <citation type="submission" date="2015-07" db="EMBL/GenBank/DDBJ databases">
        <title>Genome sequencing of Sunxiuqinia dokdonensis strain SK.</title>
        <authorList>
            <person name="Ahn S."/>
            <person name="Kim B.-C."/>
        </authorList>
    </citation>
    <scope>NUCLEOTIDE SEQUENCE [LARGE SCALE GENOMIC DNA]</scope>
    <source>
        <strain evidence="2">SK</strain>
    </source>
</reference>
<proteinExistence type="predicted"/>
<dbReference type="Proteomes" id="UP000036958">
    <property type="component" value="Unassembled WGS sequence"/>
</dbReference>